<proteinExistence type="predicted"/>
<evidence type="ECO:0000313" key="2">
    <source>
        <dbReference type="Proteomes" id="UP000093759"/>
    </source>
</evidence>
<protein>
    <submittedName>
        <fullName evidence="1">Uncharacterized protein</fullName>
    </submittedName>
</protein>
<gene>
    <name evidence="1" type="ORF">A5648_02110</name>
</gene>
<sequence>MAKIMRSDSLDLGPLDRSREPTVFRLRAREIVTTVAENQVVRSSYLDLLLDLGHDGLGNRNLARFIVFRAAYCMVNAKLDGIVCY</sequence>
<dbReference type="AlphaFoldDB" id="A0A1A3U012"/>
<name>A0A1A3U012_MYCSD</name>
<reference evidence="2" key="1">
    <citation type="submission" date="2016-06" db="EMBL/GenBank/DDBJ databases">
        <authorList>
            <person name="Sutton G."/>
            <person name="Brinkac L."/>
            <person name="Sanka R."/>
            <person name="Adams M."/>
            <person name="Lau E."/>
            <person name="Garcia-Basteiro A."/>
            <person name="Lopez-Varela E."/>
            <person name="Palencia S."/>
        </authorList>
    </citation>
    <scope>NUCLEOTIDE SEQUENCE [LARGE SCALE GENOMIC DNA]</scope>
    <source>
        <strain evidence="2">1274684.2</strain>
    </source>
</reference>
<dbReference type="Proteomes" id="UP000093759">
    <property type="component" value="Unassembled WGS sequence"/>
</dbReference>
<organism evidence="1 2">
    <name type="scientific">Mycolicibacter sinensis (strain JDM601)</name>
    <name type="common">Mycobacterium sinense</name>
    <dbReference type="NCBI Taxonomy" id="875328"/>
    <lineage>
        <taxon>Bacteria</taxon>
        <taxon>Bacillati</taxon>
        <taxon>Actinomycetota</taxon>
        <taxon>Actinomycetes</taxon>
        <taxon>Mycobacteriales</taxon>
        <taxon>Mycobacteriaceae</taxon>
        <taxon>Mycolicibacter</taxon>
    </lineage>
</organism>
<evidence type="ECO:0000313" key="1">
    <source>
        <dbReference type="EMBL" id="OBK88220.1"/>
    </source>
</evidence>
<dbReference type="EMBL" id="LZMF01000062">
    <property type="protein sequence ID" value="OBK88220.1"/>
    <property type="molecule type" value="Genomic_DNA"/>
</dbReference>
<comment type="caution">
    <text evidence="1">The sequence shown here is derived from an EMBL/GenBank/DDBJ whole genome shotgun (WGS) entry which is preliminary data.</text>
</comment>
<accession>A0A1A3U012</accession>